<reference evidence="1" key="1">
    <citation type="submission" date="2021-03" db="EMBL/GenBank/DDBJ databases">
        <authorList>
            <consortium name="DOE Joint Genome Institute"/>
            <person name="Ahrendt S."/>
            <person name="Looney B.P."/>
            <person name="Miyauchi S."/>
            <person name="Morin E."/>
            <person name="Drula E."/>
            <person name="Courty P.E."/>
            <person name="Chicoki N."/>
            <person name="Fauchery L."/>
            <person name="Kohler A."/>
            <person name="Kuo A."/>
            <person name="Labutti K."/>
            <person name="Pangilinan J."/>
            <person name="Lipzen A."/>
            <person name="Riley R."/>
            <person name="Andreopoulos W."/>
            <person name="He G."/>
            <person name="Johnson J."/>
            <person name="Barry K.W."/>
            <person name="Grigoriev I.V."/>
            <person name="Nagy L."/>
            <person name="Hibbett D."/>
            <person name="Henrissat B."/>
            <person name="Matheny P.B."/>
            <person name="Labbe J."/>
            <person name="Martin F."/>
        </authorList>
    </citation>
    <scope>NUCLEOTIDE SEQUENCE</scope>
    <source>
        <strain evidence="1">HHB10654</strain>
    </source>
</reference>
<organism evidence="1 2">
    <name type="scientific">Artomyces pyxidatus</name>
    <dbReference type="NCBI Taxonomy" id="48021"/>
    <lineage>
        <taxon>Eukaryota</taxon>
        <taxon>Fungi</taxon>
        <taxon>Dikarya</taxon>
        <taxon>Basidiomycota</taxon>
        <taxon>Agaricomycotina</taxon>
        <taxon>Agaricomycetes</taxon>
        <taxon>Russulales</taxon>
        <taxon>Auriscalpiaceae</taxon>
        <taxon>Artomyces</taxon>
    </lineage>
</organism>
<evidence type="ECO:0000313" key="2">
    <source>
        <dbReference type="Proteomes" id="UP000814140"/>
    </source>
</evidence>
<name>A0ACB8SN79_9AGAM</name>
<reference evidence="1" key="2">
    <citation type="journal article" date="2022" name="New Phytol.">
        <title>Evolutionary transition to the ectomycorrhizal habit in the genomes of a hyperdiverse lineage of mushroom-forming fungi.</title>
        <authorList>
            <person name="Looney B."/>
            <person name="Miyauchi S."/>
            <person name="Morin E."/>
            <person name="Drula E."/>
            <person name="Courty P.E."/>
            <person name="Kohler A."/>
            <person name="Kuo A."/>
            <person name="LaButti K."/>
            <person name="Pangilinan J."/>
            <person name="Lipzen A."/>
            <person name="Riley R."/>
            <person name="Andreopoulos W."/>
            <person name="He G."/>
            <person name="Johnson J."/>
            <person name="Nolan M."/>
            <person name="Tritt A."/>
            <person name="Barry K.W."/>
            <person name="Grigoriev I.V."/>
            <person name="Nagy L.G."/>
            <person name="Hibbett D."/>
            <person name="Henrissat B."/>
            <person name="Matheny P.B."/>
            <person name="Labbe J."/>
            <person name="Martin F.M."/>
        </authorList>
    </citation>
    <scope>NUCLEOTIDE SEQUENCE</scope>
    <source>
        <strain evidence="1">HHB10654</strain>
    </source>
</reference>
<accession>A0ACB8SN79</accession>
<gene>
    <name evidence="1" type="ORF">BV25DRAFT_1811623</name>
</gene>
<dbReference type="Proteomes" id="UP000814140">
    <property type="component" value="Unassembled WGS sequence"/>
</dbReference>
<evidence type="ECO:0000313" key="1">
    <source>
        <dbReference type="EMBL" id="KAI0057875.1"/>
    </source>
</evidence>
<proteinExistence type="predicted"/>
<comment type="caution">
    <text evidence="1">The sequence shown here is derived from an EMBL/GenBank/DDBJ whole genome shotgun (WGS) entry which is preliminary data.</text>
</comment>
<dbReference type="EMBL" id="MU277241">
    <property type="protein sequence ID" value="KAI0057875.1"/>
    <property type="molecule type" value="Genomic_DNA"/>
</dbReference>
<protein>
    <submittedName>
        <fullName evidence="1">Phenylalanine ammonia-lyase</fullName>
    </submittedName>
</protein>
<sequence length="691" mass="73553">MLSKFIEQYRELENYKTGKAVSVDGHTLTIPALTAAARYNASISLSDTAEIKGRIEKSRNVIVGKVEASKSVYGVSTGFGGSADTRTGDTLALGSALLQHQHSGILPSSTETLSALPLLDPLASTSMPESWVRGAILVRINSLIRGHSGVRWELIEKMAALLRANITPLVPLRGSISASGDLSPLSYVAGTLIGNPSIRVFDGPSAFGGRHIASSRDALTKHNIEPIVLAAKEHLGILNGTAFSASVAALALNDAVHLAMLGQVCTAMGTEALLGVRGNYAPFIHDIARPHPGQIEAAHTIWELLEESQLAIGDEKEVTIDQDQGELRQDRYPLRTAPQFLGPQIEDILSALNTITIECNSTTDNPLVDGETGEVHHGGNFQAMAVTNAMEKTRLALHHIGKLLFAQSTELVNPAMNRGLPPSLAASDPSLNYHGKGIDIAVAAYVGELGYLASPVSTHIQSAEMHNQAVNSLALISARATINALEVLSMLTSSYLYLLCQAFDIRAMQADFRKALIAIVQEELGANFGANIAASESEMLVPQLLKTIYATLDTTTTMDAKPRMVKVATASSSVLVEHFTREGADASALSSLPRFRVGLASRAAEALVALRGEYLSGARGPAPASAYLNRTRPVYEFVRKTLGIRMHGSENQSVFANGLGVEDVTIGQNVSLIHEAIRDGKMQGVIVGLFA</sequence>
<keyword evidence="2" id="KW-1185">Reference proteome</keyword>